<comment type="cofactor">
    <cofactor evidence="1 7 9">
        <name>pyridoxal 5'-phosphate</name>
        <dbReference type="ChEBI" id="CHEBI:597326"/>
    </cofactor>
</comment>
<evidence type="ECO:0000256" key="5">
    <source>
        <dbReference type="ARBA" id="ARBA00023239"/>
    </source>
</evidence>
<dbReference type="Gene3D" id="2.40.37.10">
    <property type="entry name" value="Lyase, Ornithine Decarboxylase, Chain A, domain 1"/>
    <property type="match status" value="1"/>
</dbReference>
<gene>
    <name evidence="13" type="primary">lysA</name>
    <name evidence="13" type="ORF">CVO76_07380</name>
</gene>
<dbReference type="InterPro" id="IPR009006">
    <property type="entry name" value="Ala_racemase/Decarboxylase_C"/>
</dbReference>
<dbReference type="PANTHER" id="PTHR43727:SF2">
    <property type="entry name" value="GROUP IV DECARBOXYLASE"/>
    <property type="match status" value="1"/>
</dbReference>
<dbReference type="Gene3D" id="3.20.20.10">
    <property type="entry name" value="Alanine racemase"/>
    <property type="match status" value="1"/>
</dbReference>
<evidence type="ECO:0000256" key="8">
    <source>
        <dbReference type="RuleBase" id="RU003737"/>
    </source>
</evidence>
<evidence type="ECO:0000313" key="13">
    <source>
        <dbReference type="EMBL" id="AUZ87471.1"/>
    </source>
</evidence>
<keyword evidence="3 7" id="KW-0663">Pyridoxal phosphate</keyword>
<protein>
    <recommendedName>
        <fullName evidence="6 9">Diaminopimelate decarboxylase</fullName>
        <ecNumber evidence="6 9">4.1.1.20</ecNumber>
    </recommendedName>
</protein>
<evidence type="ECO:0000256" key="7">
    <source>
        <dbReference type="PIRSR" id="PIRSR600183-50"/>
    </source>
</evidence>
<dbReference type="Pfam" id="PF00278">
    <property type="entry name" value="Orn_DAP_Arg_deC"/>
    <property type="match status" value="1"/>
</dbReference>
<sequence>MAAEASPLAPDWLSVPADQARLDAKLWAEDVDRGTDGVLQVDGIPVTELARQYGTPLFVMSERDFRTRAATFRDAFDDAFRDLCGGVDVFYAGKSFLCSEVAHWVREEGLGLDTCSGGELAVALRAGMPGHRLGLHGNNKSAAEITRAIDADLGRIVVDSLQEVTLVGDLAVQRGRRANVMIRLTPGIHAHTHEFIATAHEDQKFGLSLTTEQGPGQDDGQDDVQDDGASSPAARAVADALAHPGINLLGVHCHIGSQIFEPEGFELAAQRLLGFLAGVRGRHGVELPELDLGGGYGIAYTEADEPRPAAEIARAMAAVVGSTCRELGLRVPRISIEPGRAIVGPTTFTLYTAGTTKTVRVDAAANGSEVVQDTSVTHPRRYVSVDGGMSDNARPVLYGADYSAVLASRTSAADPLLSRVVGKHCESGDIVVRDVYLPEDTGAGDLLAVPGTGAYCWVLSSNYNYLPRPPVVAVADGA</sequence>
<evidence type="ECO:0000256" key="6">
    <source>
        <dbReference type="NCBIfam" id="TIGR01048"/>
    </source>
</evidence>
<feature type="modified residue" description="N6-(pyridoxal phosphate)lysine" evidence="7">
    <location>
        <position position="94"/>
    </location>
</feature>
<evidence type="ECO:0000256" key="9">
    <source>
        <dbReference type="RuleBase" id="RU003738"/>
    </source>
</evidence>
<dbReference type="SUPFAM" id="SSF50621">
    <property type="entry name" value="Alanine racemase C-terminal domain-like"/>
    <property type="match status" value="1"/>
</dbReference>
<keyword evidence="5 9" id="KW-0456">Lyase</keyword>
<dbReference type="InterPro" id="IPR000183">
    <property type="entry name" value="Orn/DAP/Arg_de-COase"/>
</dbReference>
<keyword evidence="2 9" id="KW-0210">Decarboxylase</keyword>
<evidence type="ECO:0000259" key="11">
    <source>
        <dbReference type="Pfam" id="PF00278"/>
    </source>
</evidence>
<proteinExistence type="inferred from homology"/>
<name>A0A2L0UDZ8_9MICC</name>
<organism evidence="13 14">
    <name type="scientific">Arthrobacter agilis</name>
    <dbReference type="NCBI Taxonomy" id="37921"/>
    <lineage>
        <taxon>Bacteria</taxon>
        <taxon>Bacillati</taxon>
        <taxon>Actinomycetota</taxon>
        <taxon>Actinomycetes</taxon>
        <taxon>Micrococcales</taxon>
        <taxon>Micrococcaceae</taxon>
        <taxon>Arthrobacter</taxon>
    </lineage>
</organism>
<dbReference type="CDD" id="cd06828">
    <property type="entry name" value="PLPDE_III_DapDC"/>
    <property type="match status" value="1"/>
</dbReference>
<comment type="pathway">
    <text evidence="9">Amino-acid biosynthesis; L-lysine biosynthesis via DAP pathway; L-lysine from DL-2,6-diaminopimelate: step 1/1.</text>
</comment>
<comment type="similarity">
    <text evidence="8">Belongs to the Orn/Lys/Arg decarboxylase class-II family.</text>
</comment>
<dbReference type="UniPathway" id="UPA00034">
    <property type="reaction ID" value="UER00027"/>
</dbReference>
<feature type="region of interest" description="Disordered" evidence="10">
    <location>
        <begin position="209"/>
        <end position="234"/>
    </location>
</feature>
<dbReference type="InterPro" id="IPR029066">
    <property type="entry name" value="PLP-binding_barrel"/>
</dbReference>
<dbReference type="PANTHER" id="PTHR43727">
    <property type="entry name" value="DIAMINOPIMELATE DECARBOXYLASE"/>
    <property type="match status" value="1"/>
</dbReference>
<dbReference type="EC" id="4.1.1.20" evidence="6 9"/>
<dbReference type="Pfam" id="PF02784">
    <property type="entry name" value="Orn_Arg_deC_N"/>
    <property type="match status" value="1"/>
</dbReference>
<dbReference type="NCBIfam" id="TIGR01048">
    <property type="entry name" value="lysA"/>
    <property type="match status" value="1"/>
</dbReference>
<accession>A0A2L0UDZ8</accession>
<dbReference type="GO" id="GO:0008836">
    <property type="term" value="F:diaminopimelate decarboxylase activity"/>
    <property type="evidence" value="ECO:0007669"/>
    <property type="project" value="UniProtKB-UniRule"/>
</dbReference>
<dbReference type="SUPFAM" id="SSF51419">
    <property type="entry name" value="PLP-binding barrel"/>
    <property type="match status" value="1"/>
</dbReference>
<keyword evidence="4 9" id="KW-0028">Amino-acid biosynthesis</keyword>
<dbReference type="PRINTS" id="PR01179">
    <property type="entry name" value="ODADCRBXLASE"/>
</dbReference>
<evidence type="ECO:0000256" key="3">
    <source>
        <dbReference type="ARBA" id="ARBA00022898"/>
    </source>
</evidence>
<evidence type="ECO:0000313" key="14">
    <source>
        <dbReference type="Proteomes" id="UP000239187"/>
    </source>
</evidence>
<dbReference type="AlphaFoldDB" id="A0A2L0UDZ8"/>
<dbReference type="EMBL" id="CP024915">
    <property type="protein sequence ID" value="AUZ87471.1"/>
    <property type="molecule type" value="Genomic_DNA"/>
</dbReference>
<reference evidence="13 14" key="1">
    <citation type="submission" date="2017-11" db="EMBL/GenBank/DDBJ databases">
        <title>Draft genome of Arthrobacter agilis strain UMCV2, a plant growth-promoting rhizobacterium and biocontrol capacity of phytopathogenic fungi.</title>
        <authorList>
            <person name="Martinez-Camara R."/>
            <person name="Santoyo G."/>
            <person name="Moreno-Hagelsieb G."/>
            <person name="Valencia-Cantero E."/>
        </authorList>
    </citation>
    <scope>NUCLEOTIDE SEQUENCE [LARGE SCALE GENOMIC DNA]</scope>
    <source>
        <strain evidence="13 14">UMCV2</strain>
    </source>
</reference>
<evidence type="ECO:0000256" key="10">
    <source>
        <dbReference type="SAM" id="MobiDB-lite"/>
    </source>
</evidence>
<feature type="domain" description="Orn/DAP/Arg decarboxylase 2 N-terminal" evidence="12">
    <location>
        <begin position="80"/>
        <end position="343"/>
    </location>
</feature>
<evidence type="ECO:0000256" key="2">
    <source>
        <dbReference type="ARBA" id="ARBA00022793"/>
    </source>
</evidence>
<dbReference type="RefSeq" id="WP_208741512.1">
    <property type="nucleotide sequence ID" value="NZ_CP024915.1"/>
</dbReference>
<evidence type="ECO:0000256" key="4">
    <source>
        <dbReference type="ARBA" id="ARBA00023154"/>
    </source>
</evidence>
<dbReference type="GO" id="GO:0009089">
    <property type="term" value="P:lysine biosynthetic process via diaminopimelate"/>
    <property type="evidence" value="ECO:0007669"/>
    <property type="project" value="UniProtKB-UniRule"/>
</dbReference>
<feature type="domain" description="Orn/DAP/Arg decarboxylase 2 C-terminal" evidence="11">
    <location>
        <begin position="372"/>
        <end position="453"/>
    </location>
</feature>
<dbReference type="InterPro" id="IPR022653">
    <property type="entry name" value="De-COase2_pyr-phos_BS"/>
</dbReference>
<dbReference type="InterPro" id="IPR022643">
    <property type="entry name" value="De-COase2_C"/>
</dbReference>
<keyword evidence="4 9" id="KW-0457">Lysine biosynthesis</keyword>
<dbReference type="PROSITE" id="PS00878">
    <property type="entry name" value="ODR_DC_2_1"/>
    <property type="match status" value="1"/>
</dbReference>
<dbReference type="Proteomes" id="UP000239187">
    <property type="component" value="Chromosome"/>
</dbReference>
<dbReference type="PRINTS" id="PR01181">
    <property type="entry name" value="DAPDCRBXLASE"/>
</dbReference>
<feature type="non-terminal residue" evidence="13">
    <location>
        <position position="478"/>
    </location>
</feature>
<evidence type="ECO:0000256" key="1">
    <source>
        <dbReference type="ARBA" id="ARBA00001933"/>
    </source>
</evidence>
<dbReference type="InterPro" id="IPR022644">
    <property type="entry name" value="De-COase2_N"/>
</dbReference>
<feature type="active site" description="Proton donor" evidence="7">
    <location>
        <position position="425"/>
    </location>
</feature>
<dbReference type="InterPro" id="IPR002986">
    <property type="entry name" value="DAP_deCOOHase_LysA"/>
</dbReference>
<comment type="catalytic activity">
    <reaction evidence="9">
        <text>meso-2,6-diaminopimelate + H(+) = L-lysine + CO2</text>
        <dbReference type="Rhea" id="RHEA:15101"/>
        <dbReference type="ChEBI" id="CHEBI:15378"/>
        <dbReference type="ChEBI" id="CHEBI:16526"/>
        <dbReference type="ChEBI" id="CHEBI:32551"/>
        <dbReference type="ChEBI" id="CHEBI:57791"/>
        <dbReference type="EC" id="4.1.1.20"/>
    </reaction>
</comment>
<evidence type="ECO:0000259" key="12">
    <source>
        <dbReference type="Pfam" id="PF02784"/>
    </source>
</evidence>